<evidence type="ECO:0000256" key="2">
    <source>
        <dbReference type="ARBA" id="ARBA00004370"/>
    </source>
</evidence>
<dbReference type="EMBL" id="AP009049">
    <property type="protein sequence ID" value="BAH08051.1"/>
    <property type="molecule type" value="Genomic_DNA"/>
</dbReference>
<dbReference type="PANTHER" id="PTHR45453:SF1">
    <property type="entry name" value="PHOSPHATE REGULON SENSOR PROTEIN PHOR"/>
    <property type="match status" value="1"/>
</dbReference>
<dbReference type="Pfam" id="PF02518">
    <property type="entry name" value="HATPase_c"/>
    <property type="match status" value="1"/>
</dbReference>
<keyword evidence="8" id="KW-1133">Transmembrane helix</keyword>
<keyword evidence="7" id="KW-0902">Two-component regulatory system</keyword>
<feature type="transmembrane region" description="Helical" evidence="8">
    <location>
        <begin position="20"/>
        <end position="40"/>
    </location>
</feature>
<dbReference type="CDD" id="cd00082">
    <property type="entry name" value="HisKA"/>
    <property type="match status" value="1"/>
</dbReference>
<sequence>MDKRKMVKEKVSIGNIYRGIGISFFILGICFITAVFFYFQNWITRAIAFLFIIAFVTLAFIFILLVRKKVVDFSDSISQCIEDIMNGKDEIAFHMESEDLIAKIHIKLRRLYKIMRENSSRNKNEKQAIQEMVSDISHQVKTPVSNLKMYNSTLLQSQLPAEKQRKFLLVMETQINKLDFLMQSLVKMSRLETGAITLYIKCMPLYDTMALALSSIVLPAEKKNIEVTVKCNPHIKVFHDRKWTAEALFNILDNAVKYTEKGGKISVEVTQWEMYTKIDISDTGKGIEKQHITHIFKRFYREEEVHHIYGVGIGLYLSRQIISQQRGYIKVNSDVGKGSTFSVFLPNEGQL</sequence>
<dbReference type="GO" id="GO:0016036">
    <property type="term" value="P:cellular response to phosphate starvation"/>
    <property type="evidence" value="ECO:0007669"/>
    <property type="project" value="TreeGrafter"/>
</dbReference>
<evidence type="ECO:0000256" key="4">
    <source>
        <dbReference type="ARBA" id="ARBA00022553"/>
    </source>
</evidence>
<dbReference type="SMART" id="SM00388">
    <property type="entry name" value="HisKA"/>
    <property type="match status" value="1"/>
</dbReference>
<dbReference type="PROSITE" id="PS50109">
    <property type="entry name" value="HIS_KIN"/>
    <property type="match status" value="1"/>
</dbReference>
<dbReference type="EC" id="2.7.13.3" evidence="3"/>
<organism evidence="10 11">
    <name type="scientific">Clostridium kluyveri (strain NBRC 12016)</name>
    <dbReference type="NCBI Taxonomy" id="583346"/>
    <lineage>
        <taxon>Bacteria</taxon>
        <taxon>Bacillati</taxon>
        <taxon>Bacillota</taxon>
        <taxon>Clostridia</taxon>
        <taxon>Eubacteriales</taxon>
        <taxon>Clostridiaceae</taxon>
        <taxon>Clostridium</taxon>
    </lineage>
</organism>
<evidence type="ECO:0000256" key="1">
    <source>
        <dbReference type="ARBA" id="ARBA00000085"/>
    </source>
</evidence>
<dbReference type="Proteomes" id="UP000007969">
    <property type="component" value="Chromosome"/>
</dbReference>
<dbReference type="GO" id="GO:0004721">
    <property type="term" value="F:phosphoprotein phosphatase activity"/>
    <property type="evidence" value="ECO:0007669"/>
    <property type="project" value="TreeGrafter"/>
</dbReference>
<keyword evidence="5" id="KW-0808">Transferase</keyword>
<dbReference type="Gene3D" id="1.10.287.130">
    <property type="match status" value="1"/>
</dbReference>
<comment type="subcellular location">
    <subcellularLocation>
        <location evidence="2">Membrane</location>
    </subcellularLocation>
</comment>
<dbReference type="PANTHER" id="PTHR45453">
    <property type="entry name" value="PHOSPHATE REGULON SENSOR PROTEIN PHOR"/>
    <property type="match status" value="1"/>
</dbReference>
<dbReference type="HOGENOM" id="CLU_000445_89_3_9"/>
<evidence type="ECO:0000313" key="11">
    <source>
        <dbReference type="Proteomes" id="UP000007969"/>
    </source>
</evidence>
<dbReference type="InterPro" id="IPR036890">
    <property type="entry name" value="HATPase_C_sf"/>
</dbReference>
<dbReference type="KEGG" id="ckr:CKR_3000"/>
<evidence type="ECO:0000256" key="6">
    <source>
        <dbReference type="ARBA" id="ARBA00022777"/>
    </source>
</evidence>
<evidence type="ECO:0000256" key="8">
    <source>
        <dbReference type="SAM" id="Phobius"/>
    </source>
</evidence>
<name>B9E6C6_CLOK1</name>
<dbReference type="Pfam" id="PF00512">
    <property type="entry name" value="HisKA"/>
    <property type="match status" value="1"/>
</dbReference>
<dbReference type="FunFam" id="3.30.565.10:FF:000006">
    <property type="entry name" value="Sensor histidine kinase WalK"/>
    <property type="match status" value="1"/>
</dbReference>
<comment type="catalytic activity">
    <reaction evidence="1">
        <text>ATP + protein L-histidine = ADP + protein N-phospho-L-histidine.</text>
        <dbReference type="EC" id="2.7.13.3"/>
    </reaction>
</comment>
<evidence type="ECO:0000259" key="9">
    <source>
        <dbReference type="PROSITE" id="PS50109"/>
    </source>
</evidence>
<evidence type="ECO:0000313" key="10">
    <source>
        <dbReference type="EMBL" id="BAH08051.1"/>
    </source>
</evidence>
<feature type="transmembrane region" description="Helical" evidence="8">
    <location>
        <begin position="46"/>
        <end position="66"/>
    </location>
</feature>
<dbReference type="InterPro" id="IPR004358">
    <property type="entry name" value="Sig_transdc_His_kin-like_C"/>
</dbReference>
<dbReference type="AlphaFoldDB" id="B9E6C6"/>
<feature type="domain" description="Histidine kinase" evidence="9">
    <location>
        <begin position="135"/>
        <end position="349"/>
    </location>
</feature>
<dbReference type="SMART" id="SM00387">
    <property type="entry name" value="HATPase_c"/>
    <property type="match status" value="1"/>
</dbReference>
<keyword evidence="4" id="KW-0597">Phosphoprotein</keyword>
<evidence type="ECO:0000256" key="5">
    <source>
        <dbReference type="ARBA" id="ARBA00022679"/>
    </source>
</evidence>
<protein>
    <recommendedName>
        <fullName evidence="3">histidine kinase</fullName>
        <ecNumber evidence="3">2.7.13.3</ecNumber>
    </recommendedName>
</protein>
<reference evidence="11" key="1">
    <citation type="submission" date="2005-09" db="EMBL/GenBank/DDBJ databases">
        <title>Complete genome sequence of Clostridium kluyveri and comparative genomics of Clostridia species.</title>
        <authorList>
            <person name="Inui M."/>
            <person name="Nonaka H."/>
            <person name="Shinoda Y."/>
            <person name="Ikenaga Y."/>
            <person name="Abe M."/>
            <person name="Naito K."/>
            <person name="Vertes A.A."/>
            <person name="Yukawa H."/>
        </authorList>
    </citation>
    <scope>NUCLEOTIDE SEQUENCE [LARGE SCALE GENOMIC DNA]</scope>
    <source>
        <strain evidence="11">NBRC 12016</strain>
    </source>
</reference>
<dbReference type="Gene3D" id="3.30.565.10">
    <property type="entry name" value="Histidine kinase-like ATPase, C-terminal domain"/>
    <property type="match status" value="1"/>
</dbReference>
<dbReference type="GO" id="GO:0005886">
    <property type="term" value="C:plasma membrane"/>
    <property type="evidence" value="ECO:0007669"/>
    <property type="project" value="TreeGrafter"/>
</dbReference>
<keyword evidence="8" id="KW-0812">Transmembrane</keyword>
<dbReference type="InterPro" id="IPR005467">
    <property type="entry name" value="His_kinase_dom"/>
</dbReference>
<dbReference type="GO" id="GO:0000155">
    <property type="term" value="F:phosphorelay sensor kinase activity"/>
    <property type="evidence" value="ECO:0007669"/>
    <property type="project" value="InterPro"/>
</dbReference>
<dbReference type="PRINTS" id="PR00344">
    <property type="entry name" value="BCTRLSENSOR"/>
</dbReference>
<dbReference type="InterPro" id="IPR003594">
    <property type="entry name" value="HATPase_dom"/>
</dbReference>
<dbReference type="InterPro" id="IPR003661">
    <property type="entry name" value="HisK_dim/P_dom"/>
</dbReference>
<dbReference type="SUPFAM" id="SSF47384">
    <property type="entry name" value="Homodimeric domain of signal transducing histidine kinase"/>
    <property type="match status" value="1"/>
</dbReference>
<keyword evidence="6" id="KW-0418">Kinase</keyword>
<evidence type="ECO:0000256" key="3">
    <source>
        <dbReference type="ARBA" id="ARBA00012438"/>
    </source>
</evidence>
<dbReference type="CDD" id="cd00075">
    <property type="entry name" value="HATPase"/>
    <property type="match status" value="1"/>
</dbReference>
<evidence type="ECO:0000256" key="7">
    <source>
        <dbReference type="ARBA" id="ARBA00023012"/>
    </source>
</evidence>
<accession>B9E6C6</accession>
<dbReference type="InterPro" id="IPR036097">
    <property type="entry name" value="HisK_dim/P_sf"/>
</dbReference>
<gene>
    <name evidence="10" type="ordered locus">CKR_3000</name>
</gene>
<dbReference type="SUPFAM" id="SSF55874">
    <property type="entry name" value="ATPase domain of HSP90 chaperone/DNA topoisomerase II/histidine kinase"/>
    <property type="match status" value="1"/>
</dbReference>
<proteinExistence type="predicted"/>
<dbReference type="InterPro" id="IPR050351">
    <property type="entry name" value="BphY/WalK/GraS-like"/>
</dbReference>
<keyword evidence="8" id="KW-0472">Membrane</keyword>